<dbReference type="EMBL" id="JBHUON010000010">
    <property type="protein sequence ID" value="MFD2865113.1"/>
    <property type="molecule type" value="Genomic_DNA"/>
</dbReference>
<reference evidence="2" key="1">
    <citation type="journal article" date="2019" name="Int. J. Syst. Evol. Microbiol.">
        <title>The Global Catalogue of Microorganisms (GCM) 10K type strain sequencing project: providing services to taxonomists for standard genome sequencing and annotation.</title>
        <authorList>
            <consortium name="The Broad Institute Genomics Platform"/>
            <consortium name="The Broad Institute Genome Sequencing Center for Infectious Disease"/>
            <person name="Wu L."/>
            <person name="Ma J."/>
        </authorList>
    </citation>
    <scope>NUCLEOTIDE SEQUENCE [LARGE SCALE GENOMIC DNA]</scope>
    <source>
        <strain evidence="2">KCTC 52232</strain>
    </source>
</reference>
<evidence type="ECO:0008006" key="3">
    <source>
        <dbReference type="Google" id="ProtNLM"/>
    </source>
</evidence>
<proteinExistence type="predicted"/>
<evidence type="ECO:0000313" key="1">
    <source>
        <dbReference type="EMBL" id="MFD2865113.1"/>
    </source>
</evidence>
<keyword evidence="2" id="KW-1185">Reference proteome</keyword>
<evidence type="ECO:0000313" key="2">
    <source>
        <dbReference type="Proteomes" id="UP001597601"/>
    </source>
</evidence>
<name>A0ABW5XQV8_9SPHI</name>
<gene>
    <name evidence="1" type="ORF">ACFSYC_10490</name>
</gene>
<organism evidence="1 2">
    <name type="scientific">Mucilaginibacter antarcticus</name>
    <dbReference type="NCBI Taxonomy" id="1855725"/>
    <lineage>
        <taxon>Bacteria</taxon>
        <taxon>Pseudomonadati</taxon>
        <taxon>Bacteroidota</taxon>
        <taxon>Sphingobacteriia</taxon>
        <taxon>Sphingobacteriales</taxon>
        <taxon>Sphingobacteriaceae</taxon>
        <taxon>Mucilaginibacter</taxon>
    </lineage>
</organism>
<protein>
    <recommendedName>
        <fullName evidence="3">N6-adenosine-specific RNA methylase IME4</fullName>
    </recommendedName>
</protein>
<sequence length="173" mass="20908">MRYELFMICPPWKQFRAYKRSNKILTDSIPPKMWRALRAFNFMECCLSELASNELVVFVWVTEKFTEDCREYMSHLGYKYDTYLMWKRPKWKRCTAVEVFEYLFVFHKDGYWPPKGDFPDPLASPFTGKVKHRGEKPEDAYALLEKLYPTRVRIQLFGSCSRRGWDVFHRNKT</sequence>
<dbReference type="RefSeq" id="WP_377126843.1">
    <property type="nucleotide sequence ID" value="NZ_JBHUHN010000001.1"/>
</dbReference>
<dbReference type="Proteomes" id="UP001597601">
    <property type="component" value="Unassembled WGS sequence"/>
</dbReference>
<accession>A0ABW5XQV8</accession>
<comment type="caution">
    <text evidence="1">The sequence shown here is derived from an EMBL/GenBank/DDBJ whole genome shotgun (WGS) entry which is preliminary data.</text>
</comment>